<dbReference type="CDD" id="cd12395">
    <property type="entry name" value="RRM2_RBM34"/>
    <property type="match status" value="1"/>
</dbReference>
<evidence type="ECO:0000256" key="1">
    <source>
        <dbReference type="ARBA" id="ARBA00022884"/>
    </source>
</evidence>
<evidence type="ECO:0000313" key="5">
    <source>
        <dbReference type="EMBL" id="CAG9794652.1"/>
    </source>
</evidence>
<dbReference type="Proteomes" id="UP001153714">
    <property type="component" value="Chromosome 7"/>
</dbReference>
<feature type="compositionally biased region" description="Basic and acidic residues" evidence="3">
    <location>
        <begin position="183"/>
        <end position="210"/>
    </location>
</feature>
<feature type="region of interest" description="Disordered" evidence="3">
    <location>
        <begin position="63"/>
        <end position="152"/>
    </location>
</feature>
<feature type="domain" description="RRM" evidence="4">
    <location>
        <begin position="490"/>
        <end position="569"/>
    </location>
</feature>
<keyword evidence="6" id="KW-1185">Reference proteome</keyword>
<protein>
    <recommendedName>
        <fullName evidence="4">RRM domain-containing protein</fullName>
    </recommendedName>
</protein>
<reference evidence="5" key="1">
    <citation type="submission" date="2021-12" db="EMBL/GenBank/DDBJ databases">
        <authorList>
            <person name="King R."/>
        </authorList>
    </citation>
    <scope>NUCLEOTIDE SEQUENCE</scope>
</reference>
<feature type="compositionally biased region" description="Basic residues" evidence="3">
    <location>
        <begin position="662"/>
        <end position="676"/>
    </location>
</feature>
<feature type="compositionally biased region" description="Basic and acidic residues" evidence="3">
    <location>
        <begin position="115"/>
        <end position="124"/>
    </location>
</feature>
<feature type="region of interest" description="Disordered" evidence="3">
    <location>
        <begin position="26"/>
        <end position="47"/>
    </location>
</feature>
<feature type="compositionally biased region" description="Basic and acidic residues" evidence="3">
    <location>
        <begin position="608"/>
        <end position="620"/>
    </location>
</feature>
<name>A0A9N9RDM3_9NEOP</name>
<dbReference type="SUPFAM" id="SSF54928">
    <property type="entry name" value="RNA-binding domain, RBD"/>
    <property type="match status" value="2"/>
</dbReference>
<gene>
    <name evidence="5" type="ORF">DIATSA_LOCUS12006</name>
</gene>
<feature type="compositionally biased region" description="Polar residues" evidence="3">
    <location>
        <begin position="568"/>
        <end position="589"/>
    </location>
</feature>
<feature type="region of interest" description="Disordered" evidence="3">
    <location>
        <begin position="254"/>
        <end position="378"/>
    </location>
</feature>
<dbReference type="OrthoDB" id="442677at2759"/>
<proteinExistence type="predicted"/>
<feature type="compositionally biased region" description="Basic and acidic residues" evidence="3">
    <location>
        <begin position="646"/>
        <end position="655"/>
    </location>
</feature>
<keyword evidence="1 2" id="KW-0694">RNA-binding</keyword>
<dbReference type="InterPro" id="IPR052462">
    <property type="entry name" value="SLIRP/GR-RBP-like"/>
</dbReference>
<dbReference type="PANTHER" id="PTHR48027">
    <property type="entry name" value="HETEROGENEOUS NUCLEAR RIBONUCLEOPROTEIN 87F-RELATED"/>
    <property type="match status" value="1"/>
</dbReference>
<organism evidence="5 6">
    <name type="scientific">Diatraea saccharalis</name>
    <name type="common">sugarcane borer</name>
    <dbReference type="NCBI Taxonomy" id="40085"/>
    <lineage>
        <taxon>Eukaryota</taxon>
        <taxon>Metazoa</taxon>
        <taxon>Ecdysozoa</taxon>
        <taxon>Arthropoda</taxon>
        <taxon>Hexapoda</taxon>
        <taxon>Insecta</taxon>
        <taxon>Pterygota</taxon>
        <taxon>Neoptera</taxon>
        <taxon>Endopterygota</taxon>
        <taxon>Lepidoptera</taxon>
        <taxon>Glossata</taxon>
        <taxon>Ditrysia</taxon>
        <taxon>Pyraloidea</taxon>
        <taxon>Crambidae</taxon>
        <taxon>Crambinae</taxon>
        <taxon>Diatraea</taxon>
    </lineage>
</organism>
<dbReference type="InterPro" id="IPR012677">
    <property type="entry name" value="Nucleotide-bd_a/b_plait_sf"/>
</dbReference>
<accession>A0A9N9RDM3</accession>
<feature type="compositionally biased region" description="Polar residues" evidence="3">
    <location>
        <begin position="126"/>
        <end position="143"/>
    </location>
</feature>
<feature type="compositionally biased region" description="Acidic residues" evidence="3">
    <location>
        <begin position="330"/>
        <end position="344"/>
    </location>
</feature>
<feature type="compositionally biased region" description="Basic residues" evidence="3">
    <location>
        <begin position="301"/>
        <end position="312"/>
    </location>
</feature>
<evidence type="ECO:0000256" key="3">
    <source>
        <dbReference type="SAM" id="MobiDB-lite"/>
    </source>
</evidence>
<dbReference type="InterPro" id="IPR034221">
    <property type="entry name" value="RBM34_RRM2"/>
</dbReference>
<dbReference type="Pfam" id="PF00076">
    <property type="entry name" value="RRM_1"/>
    <property type="match status" value="1"/>
</dbReference>
<reference evidence="5" key="2">
    <citation type="submission" date="2022-10" db="EMBL/GenBank/DDBJ databases">
        <authorList>
            <consortium name="ENA_rothamsted_submissions"/>
            <consortium name="culmorum"/>
            <person name="King R."/>
        </authorList>
    </citation>
    <scope>NUCLEOTIDE SEQUENCE</scope>
</reference>
<dbReference type="PROSITE" id="PS50102">
    <property type="entry name" value="RRM"/>
    <property type="match status" value="2"/>
</dbReference>
<feature type="region of interest" description="Disordered" evidence="3">
    <location>
        <begin position="568"/>
        <end position="686"/>
    </location>
</feature>
<dbReference type="InterPro" id="IPR035979">
    <property type="entry name" value="RBD_domain_sf"/>
</dbReference>
<dbReference type="AlphaFoldDB" id="A0A9N9RDM3"/>
<feature type="domain" description="RRM" evidence="4">
    <location>
        <begin position="386"/>
        <end position="481"/>
    </location>
</feature>
<evidence type="ECO:0000313" key="6">
    <source>
        <dbReference type="Proteomes" id="UP001153714"/>
    </source>
</evidence>
<feature type="region of interest" description="Disordered" evidence="3">
    <location>
        <begin position="182"/>
        <end position="240"/>
    </location>
</feature>
<dbReference type="EMBL" id="OU893338">
    <property type="protein sequence ID" value="CAG9794652.1"/>
    <property type="molecule type" value="Genomic_DNA"/>
</dbReference>
<dbReference type="Gene3D" id="3.30.70.330">
    <property type="match status" value="2"/>
</dbReference>
<evidence type="ECO:0000256" key="2">
    <source>
        <dbReference type="PROSITE-ProRule" id="PRU00176"/>
    </source>
</evidence>
<dbReference type="SMART" id="SM00360">
    <property type="entry name" value="RRM"/>
    <property type="match status" value="2"/>
</dbReference>
<dbReference type="InterPro" id="IPR000504">
    <property type="entry name" value="RRM_dom"/>
</dbReference>
<feature type="compositionally biased region" description="Polar residues" evidence="3">
    <location>
        <begin position="31"/>
        <end position="41"/>
    </location>
</feature>
<feature type="compositionally biased region" description="Basic and acidic residues" evidence="3">
    <location>
        <begin position="362"/>
        <end position="378"/>
    </location>
</feature>
<evidence type="ECO:0000259" key="4">
    <source>
        <dbReference type="PROSITE" id="PS50102"/>
    </source>
</evidence>
<sequence length="686" mass="78006">MDYVIGSVAALISGNVTPSRPKFLKRALTPTKHQPSPNVTPKSEMVDDRSIFLSPSVQKKKAIIKKSPKRIFQNPDLDVTCDPENKSSPKADKVKKHLQEDLEDDNRNNNKMKSPKKEKDKFDNSLDCQNFANENEIPQSKNENTPRKKKKTLKVISETIDEDQQEDHKKKNVALKMVTDITKVSEKAYKESPGKKNKKKTESNIEHETELTSNTDLETKSNKRKKAQEISKTINKNQEENFIKKAMKKVLPQEIDTDIKASEDVDEQSPKKKKKKRKVSNINNQSLISETSKLENESKSSKKVKKSKRNKVKNIVNPNAITNKDTDSEHESDDEILSENEEVNNDILKTELADESSDDDEQAPKVKETGHEDKTAKAMTQDEIKRTLFVGNVPFNKKCKKEIKKIFSKYGIIETVRIRTVPVKDARVTPKLAIIKNELHPERSTVNVYVKFRDASSVEQALVENNTVIGDCHLRVTRSDTTGAEHDPRNAVFVGNVPFAIEDETLREKFAKCGDIDSVRIIRDKKTNAGKGFAYVNFASKDGVELALAMSEEDLTIKNRILRVKRCTQTNKRSNQQPGSNINAKNEGNAQRKHQGMYGKKFGGKGFKKQDGKVEGAERRLMHKRKNQESGDEPEGKRTKHLNQPQKEKKTRKEFVGMTAEKKKKHTFSKGMKKKKALSEILTKYQ</sequence>
<dbReference type="GO" id="GO:0003723">
    <property type="term" value="F:RNA binding"/>
    <property type="evidence" value="ECO:0007669"/>
    <property type="project" value="UniProtKB-UniRule"/>
</dbReference>
<feature type="compositionally biased region" description="Basic and acidic residues" evidence="3">
    <location>
        <begin position="83"/>
        <end position="108"/>
    </location>
</feature>